<gene>
    <name evidence="1" type="ORF">PMEA_00005640</name>
</gene>
<sequence>METPLNNNRQDGETILVPQGWYNHIDVVSQYTAANIKNDSAQRAALSQQNKDTLKAQKDALHQETESRCKRMKPFIDAFHQGKWIVPKTLLELEFYLNSAALFMNREANPPDDEVRVNPEDIKLTFFLCLLSLNPAVQVSHDPFPLDNGATSKEINNPFDGKVPQRAIIGILKTTAFNGQYNEDPLAFGKFWLEYIRQIVNGEEYPYETLELNTANGQKDLVGYHRFLNATGCLYRNAGNMVRFKDWGHGKNCTLFAFSNVANRRQDDLVLLPKKEGFINIHINCAGQASQKKVIVYAEYESIMEIDGIKGATTMEV</sequence>
<dbReference type="Proteomes" id="UP001159428">
    <property type="component" value="Unassembled WGS sequence"/>
</dbReference>
<dbReference type="AlphaFoldDB" id="A0AAU9WJB2"/>
<organism evidence="1 2">
    <name type="scientific">Pocillopora meandrina</name>
    <dbReference type="NCBI Taxonomy" id="46732"/>
    <lineage>
        <taxon>Eukaryota</taxon>
        <taxon>Metazoa</taxon>
        <taxon>Cnidaria</taxon>
        <taxon>Anthozoa</taxon>
        <taxon>Hexacorallia</taxon>
        <taxon>Scleractinia</taxon>
        <taxon>Astrocoeniina</taxon>
        <taxon>Pocilloporidae</taxon>
        <taxon>Pocillopora</taxon>
    </lineage>
</organism>
<keyword evidence="2" id="KW-1185">Reference proteome</keyword>
<accession>A0AAU9WJB2</accession>
<protein>
    <submittedName>
        <fullName evidence="1">Uncharacterized protein</fullName>
    </submittedName>
</protein>
<evidence type="ECO:0000313" key="1">
    <source>
        <dbReference type="EMBL" id="CAH3114784.1"/>
    </source>
</evidence>
<reference evidence="1 2" key="1">
    <citation type="submission" date="2022-05" db="EMBL/GenBank/DDBJ databases">
        <authorList>
            <consortium name="Genoscope - CEA"/>
            <person name="William W."/>
        </authorList>
    </citation>
    <scope>NUCLEOTIDE SEQUENCE [LARGE SCALE GENOMIC DNA]</scope>
</reference>
<dbReference type="EMBL" id="CALNXJ010000014">
    <property type="protein sequence ID" value="CAH3114784.1"/>
    <property type="molecule type" value="Genomic_DNA"/>
</dbReference>
<name>A0AAU9WJB2_9CNID</name>
<proteinExistence type="predicted"/>
<evidence type="ECO:0000313" key="2">
    <source>
        <dbReference type="Proteomes" id="UP001159428"/>
    </source>
</evidence>
<comment type="caution">
    <text evidence="1">The sequence shown here is derived from an EMBL/GenBank/DDBJ whole genome shotgun (WGS) entry which is preliminary data.</text>
</comment>